<proteinExistence type="predicted"/>
<feature type="domain" description="Reverse transcriptase Ty1/copia-type" evidence="2">
    <location>
        <begin position="121"/>
        <end position="231"/>
    </location>
</feature>
<dbReference type="PANTHER" id="PTHR11439:SF495">
    <property type="entry name" value="REVERSE TRANSCRIPTASE, RNA-DEPENDENT DNA POLYMERASE-RELATED"/>
    <property type="match status" value="1"/>
</dbReference>
<gene>
    <name evidence="3" type="ORF">Tci_347529</name>
</gene>
<protein>
    <submittedName>
        <fullName evidence="3">Putative reverse transcriptase, RNA-dependent DNA polymerase</fullName>
    </submittedName>
</protein>
<dbReference type="AlphaFoldDB" id="A0A699H810"/>
<evidence type="ECO:0000256" key="1">
    <source>
        <dbReference type="SAM" id="Coils"/>
    </source>
</evidence>
<comment type="caution">
    <text evidence="3">The sequence shown here is derived from an EMBL/GenBank/DDBJ whole genome shotgun (WGS) entry which is preliminary data.</text>
</comment>
<keyword evidence="3" id="KW-0695">RNA-directed DNA polymerase</keyword>
<dbReference type="CDD" id="cd09272">
    <property type="entry name" value="RNase_HI_RT_Ty1"/>
    <property type="match status" value="1"/>
</dbReference>
<reference evidence="3" key="1">
    <citation type="journal article" date="2019" name="Sci. Rep.">
        <title>Draft genome of Tanacetum cinerariifolium, the natural source of mosquito coil.</title>
        <authorList>
            <person name="Yamashiro T."/>
            <person name="Shiraishi A."/>
            <person name="Satake H."/>
            <person name="Nakayama K."/>
        </authorList>
    </citation>
    <scope>NUCLEOTIDE SEQUENCE</scope>
</reference>
<dbReference type="EMBL" id="BKCJ010128006">
    <property type="protein sequence ID" value="GEX75554.1"/>
    <property type="molecule type" value="Genomic_DNA"/>
</dbReference>
<keyword evidence="3" id="KW-0548">Nucleotidyltransferase</keyword>
<feature type="coiled-coil region" evidence="1">
    <location>
        <begin position="619"/>
        <end position="664"/>
    </location>
</feature>
<keyword evidence="1" id="KW-0175">Coiled coil</keyword>
<dbReference type="SUPFAM" id="SSF56672">
    <property type="entry name" value="DNA/RNA polymerases"/>
    <property type="match status" value="1"/>
</dbReference>
<sequence length="768" mass="88180">MWWKVVERKLKAVEIKHMAVRKEQEQNLVKKVSKGKSWKIMQKRQSLVCLKIVPDDEKAINIKPLARKSPIVDWKIQMLAEDISYYQIIKDERSLIFYKVFSTMLNDFDRQDLLDMHRLEEGIDYEEVFSPVERIEAIKLFLAYASFMGFMVYQIDVKNAFLYETIKEEVYACQPPGFKDPDYPDKVYKVVKALYGLHQAPRAWYETLANYLLNNGFQRGKIDQTLFIKKKKASTPIDTEKPLLKDPDGKGVDVHTCRSMIGSLMYLTSSRPDIMFAVCACARFQVTPKASHLHAVKRIFRYLKGKPHLGLWYPKDSPFYLVAYLDSDYAGASLDRKSTTGGCQFLSCRLISWQCKKQTVVATSSTEAEYVVTASCCAQVLSIQNQLLDYGIDCLPNEEIFTELARMGYEKPSRKLTFYKVFFSTQWKFLVHIILQCMSAKKTAWNEFSSSIASANICLTTGGCIQTRGIIAEIDADKDVTLEEVDAEKDAEVAKKNDDVQGRLEEPQAQVYHLESKHVDKVLSMHDDEAEPAELTEVIEVVTTAKLLTEVVIATATTITAAPSAARRRKDVVIRDPEETTTLSIIVHFEPKSKDKRKGYGMSYNDIRPIFEKHFNSIVGFLEKSENELEEEASKALKRKSKSSEQQAAKKQKLDEKVEELKTHLEIIPNDEDDVYTEATPLALKVSIVDYQIHIENNKPYYKIIRADGTHQLFLSFIGLLRNFNKEDLEMLWQIVQERFTSLKPKNFSDDFFLTTLKTMFEKPVVEA</sequence>
<dbReference type="Pfam" id="PF07727">
    <property type="entry name" value="RVT_2"/>
    <property type="match status" value="1"/>
</dbReference>
<evidence type="ECO:0000313" key="3">
    <source>
        <dbReference type="EMBL" id="GEX75554.1"/>
    </source>
</evidence>
<evidence type="ECO:0000259" key="2">
    <source>
        <dbReference type="Pfam" id="PF07727"/>
    </source>
</evidence>
<name>A0A699H810_TANCI</name>
<dbReference type="PANTHER" id="PTHR11439">
    <property type="entry name" value="GAG-POL-RELATED RETROTRANSPOSON"/>
    <property type="match status" value="1"/>
</dbReference>
<dbReference type="InterPro" id="IPR013103">
    <property type="entry name" value="RVT_2"/>
</dbReference>
<organism evidence="3">
    <name type="scientific">Tanacetum cinerariifolium</name>
    <name type="common">Dalmatian daisy</name>
    <name type="synonym">Chrysanthemum cinerariifolium</name>
    <dbReference type="NCBI Taxonomy" id="118510"/>
    <lineage>
        <taxon>Eukaryota</taxon>
        <taxon>Viridiplantae</taxon>
        <taxon>Streptophyta</taxon>
        <taxon>Embryophyta</taxon>
        <taxon>Tracheophyta</taxon>
        <taxon>Spermatophyta</taxon>
        <taxon>Magnoliopsida</taxon>
        <taxon>eudicotyledons</taxon>
        <taxon>Gunneridae</taxon>
        <taxon>Pentapetalae</taxon>
        <taxon>asterids</taxon>
        <taxon>campanulids</taxon>
        <taxon>Asterales</taxon>
        <taxon>Asteraceae</taxon>
        <taxon>Asteroideae</taxon>
        <taxon>Anthemideae</taxon>
        <taxon>Anthemidinae</taxon>
        <taxon>Tanacetum</taxon>
    </lineage>
</organism>
<dbReference type="GO" id="GO:0003964">
    <property type="term" value="F:RNA-directed DNA polymerase activity"/>
    <property type="evidence" value="ECO:0007669"/>
    <property type="project" value="UniProtKB-KW"/>
</dbReference>
<keyword evidence="3" id="KW-0808">Transferase</keyword>
<accession>A0A699H810</accession>
<dbReference type="InterPro" id="IPR043502">
    <property type="entry name" value="DNA/RNA_pol_sf"/>
</dbReference>